<protein>
    <submittedName>
        <fullName evidence="1">Uncharacterized protein</fullName>
    </submittedName>
</protein>
<reference evidence="1" key="1">
    <citation type="submission" date="2014-09" db="EMBL/GenBank/DDBJ databases">
        <authorList>
            <person name="Magalhaes I.L.F."/>
            <person name="Oliveira U."/>
            <person name="Santos F.R."/>
            <person name="Vidigal T.H.D.A."/>
            <person name="Brescovit A.D."/>
            <person name="Santos A.J."/>
        </authorList>
    </citation>
    <scope>NUCLEOTIDE SEQUENCE</scope>
    <source>
        <tissue evidence="1">Shoot tissue taken approximately 20 cm above the soil surface</tissue>
    </source>
</reference>
<organism evidence="1">
    <name type="scientific">Arundo donax</name>
    <name type="common">Giant reed</name>
    <name type="synonym">Donax arundinaceus</name>
    <dbReference type="NCBI Taxonomy" id="35708"/>
    <lineage>
        <taxon>Eukaryota</taxon>
        <taxon>Viridiplantae</taxon>
        <taxon>Streptophyta</taxon>
        <taxon>Embryophyta</taxon>
        <taxon>Tracheophyta</taxon>
        <taxon>Spermatophyta</taxon>
        <taxon>Magnoliopsida</taxon>
        <taxon>Liliopsida</taxon>
        <taxon>Poales</taxon>
        <taxon>Poaceae</taxon>
        <taxon>PACMAD clade</taxon>
        <taxon>Arundinoideae</taxon>
        <taxon>Arundineae</taxon>
        <taxon>Arundo</taxon>
    </lineage>
</organism>
<name>A0A0A8YKI5_ARUDO</name>
<proteinExistence type="predicted"/>
<dbReference type="EMBL" id="GBRH01271214">
    <property type="protein sequence ID" value="JAD26681.1"/>
    <property type="molecule type" value="Transcribed_RNA"/>
</dbReference>
<evidence type="ECO:0000313" key="1">
    <source>
        <dbReference type="EMBL" id="JAD26681.1"/>
    </source>
</evidence>
<dbReference type="AlphaFoldDB" id="A0A0A8YKI5"/>
<reference evidence="1" key="2">
    <citation type="journal article" date="2015" name="Data Brief">
        <title>Shoot transcriptome of the giant reed, Arundo donax.</title>
        <authorList>
            <person name="Barrero R.A."/>
            <person name="Guerrero F.D."/>
            <person name="Moolhuijzen P."/>
            <person name="Goolsby J.A."/>
            <person name="Tidwell J."/>
            <person name="Bellgard S.E."/>
            <person name="Bellgard M.I."/>
        </authorList>
    </citation>
    <scope>NUCLEOTIDE SEQUENCE</scope>
    <source>
        <tissue evidence="1">Shoot tissue taken approximately 20 cm above the soil surface</tissue>
    </source>
</reference>
<accession>A0A0A8YKI5</accession>
<sequence length="33" mass="4039">MNNSATHRLIIQEGDKDEYMIFNNKRSTFYTWD</sequence>